<organism evidence="2 3">
    <name type="scientific">Paramecium primaurelia</name>
    <dbReference type="NCBI Taxonomy" id="5886"/>
    <lineage>
        <taxon>Eukaryota</taxon>
        <taxon>Sar</taxon>
        <taxon>Alveolata</taxon>
        <taxon>Ciliophora</taxon>
        <taxon>Intramacronucleata</taxon>
        <taxon>Oligohymenophorea</taxon>
        <taxon>Peniculida</taxon>
        <taxon>Parameciidae</taxon>
        <taxon>Paramecium</taxon>
    </lineage>
</organism>
<reference evidence="2" key="1">
    <citation type="submission" date="2021-01" db="EMBL/GenBank/DDBJ databases">
        <authorList>
            <consortium name="Genoscope - CEA"/>
            <person name="William W."/>
        </authorList>
    </citation>
    <scope>NUCLEOTIDE SEQUENCE</scope>
</reference>
<keyword evidence="1" id="KW-0812">Transmembrane</keyword>
<keyword evidence="3" id="KW-1185">Reference proteome</keyword>
<evidence type="ECO:0000313" key="2">
    <source>
        <dbReference type="EMBL" id="CAD8103074.1"/>
    </source>
</evidence>
<sequence>MKFLLLNLKIIKNCGLKYKQYNQIGMDIIYVILVIHFLHFNLMNWKSCISMNLIIIKNNLLKLNKQKLSLVIIDVISFLNKEKQILLHKNGRTINIIKTIDNREFIPVQYIEKQ</sequence>
<keyword evidence="1" id="KW-0472">Membrane</keyword>
<accession>A0A8S1PJG3</accession>
<dbReference type="Proteomes" id="UP000688137">
    <property type="component" value="Unassembled WGS sequence"/>
</dbReference>
<proteinExistence type="predicted"/>
<evidence type="ECO:0008006" key="4">
    <source>
        <dbReference type="Google" id="ProtNLM"/>
    </source>
</evidence>
<evidence type="ECO:0000256" key="1">
    <source>
        <dbReference type="SAM" id="Phobius"/>
    </source>
</evidence>
<dbReference type="AlphaFoldDB" id="A0A8S1PJG3"/>
<name>A0A8S1PJG3_PARPR</name>
<keyword evidence="1" id="KW-1133">Transmembrane helix</keyword>
<protein>
    <recommendedName>
        <fullName evidence="4">Transmembrane protein</fullName>
    </recommendedName>
</protein>
<dbReference type="EMBL" id="CAJJDM010000123">
    <property type="protein sequence ID" value="CAD8103074.1"/>
    <property type="molecule type" value="Genomic_DNA"/>
</dbReference>
<evidence type="ECO:0000313" key="3">
    <source>
        <dbReference type="Proteomes" id="UP000688137"/>
    </source>
</evidence>
<feature type="transmembrane region" description="Helical" evidence="1">
    <location>
        <begin position="21"/>
        <end position="42"/>
    </location>
</feature>
<gene>
    <name evidence="2" type="ORF">PPRIM_AZ9-3.1.T1200019</name>
</gene>
<comment type="caution">
    <text evidence="2">The sequence shown here is derived from an EMBL/GenBank/DDBJ whole genome shotgun (WGS) entry which is preliminary data.</text>
</comment>